<dbReference type="PANTHER" id="PTHR30290">
    <property type="entry name" value="PERIPLASMIC BINDING COMPONENT OF ABC TRANSPORTER"/>
    <property type="match status" value="1"/>
</dbReference>
<evidence type="ECO:0000256" key="4">
    <source>
        <dbReference type="ARBA" id="ARBA00022729"/>
    </source>
</evidence>
<keyword evidence="4 5" id="KW-0732">Signal</keyword>
<dbReference type="InterPro" id="IPR000914">
    <property type="entry name" value="SBP_5_dom"/>
</dbReference>
<organism evidence="7 8">
    <name type="scientific">Scopulibacillus daqui</name>
    <dbReference type="NCBI Taxonomy" id="1469162"/>
    <lineage>
        <taxon>Bacteria</taxon>
        <taxon>Bacillati</taxon>
        <taxon>Bacillota</taxon>
        <taxon>Bacilli</taxon>
        <taxon>Bacillales</taxon>
        <taxon>Sporolactobacillaceae</taxon>
        <taxon>Scopulibacillus</taxon>
    </lineage>
</organism>
<reference evidence="7 8" key="1">
    <citation type="submission" date="2021-01" db="EMBL/GenBank/DDBJ databases">
        <title>Genomic Encyclopedia of Type Strains, Phase IV (KMG-IV): sequencing the most valuable type-strain genomes for metagenomic binning, comparative biology and taxonomic classification.</title>
        <authorList>
            <person name="Goeker M."/>
        </authorList>
    </citation>
    <scope>NUCLEOTIDE SEQUENCE [LARGE SCALE GENOMIC DNA]</scope>
    <source>
        <strain evidence="7 8">DSM 28236</strain>
    </source>
</reference>
<dbReference type="Gene3D" id="3.40.190.10">
    <property type="entry name" value="Periplasmic binding protein-like II"/>
    <property type="match status" value="1"/>
</dbReference>
<dbReference type="PROSITE" id="PS01040">
    <property type="entry name" value="SBP_BACTERIAL_5"/>
    <property type="match status" value="1"/>
</dbReference>
<sequence length="564" mass="63335">MNGKRKVKWTLFLSLMLVLSMFLAACSSGSKDTSGSAGGSGKEELAKDQVLNLMEPVDIPSLNWTQITDTTSSTTIGMVTSGLMRFDQNMEPKPDMADGMPKISKDKKVYTFKIRKDAKWSDGSPVTANDFVFAWRKMVDPKTASQYAFIFASANIKNAAKIDDKKSPLFGKVDQLGVKALDDHTLQVTLEKPTPYLLSTLCSASFIPQKKEFVEKEGNNLGQEPKDLLSNGPYILTKWNHGSGWSFKKNENYWNAKNIHIEKVNVSVLKQKSTAVNLYNTGKLDSTLIDSEFVDQFKGKPDYHSTLMAAPYFIRLNQAKVPALKNEKVRKAIYGSIDRDTMAKDLIKDGSVGAKYIVPKGFAKGPDHKDFRSTSPNGFNAADKQQAKKLWEQAKTDLGIKSLKLDLMTQDQDKSVKIAEYVANQIEKNLPGVSVNVLKQPWGQYLKLESAGHYQMSISGWSPDYLDPMTFLDMWTTGNPMNRMGYSDKKYDQLIDEANNLGAEPQKRWEKMQEAEKLLLDKDTAVIPLYQRANAYVTKPYVKGLIYPSFGFDLDWTHAKVLKH</sequence>
<evidence type="ECO:0000313" key="8">
    <source>
        <dbReference type="Proteomes" id="UP000808914"/>
    </source>
</evidence>
<dbReference type="Pfam" id="PF00496">
    <property type="entry name" value="SBP_bac_5"/>
    <property type="match status" value="1"/>
</dbReference>
<comment type="similarity">
    <text evidence="2">Belongs to the bacterial solute-binding protein 5 family.</text>
</comment>
<dbReference type="Gene3D" id="3.90.76.10">
    <property type="entry name" value="Dipeptide-binding Protein, Domain 1"/>
    <property type="match status" value="1"/>
</dbReference>
<evidence type="ECO:0000256" key="2">
    <source>
        <dbReference type="ARBA" id="ARBA00005695"/>
    </source>
</evidence>
<evidence type="ECO:0000256" key="5">
    <source>
        <dbReference type="SAM" id="SignalP"/>
    </source>
</evidence>
<proteinExistence type="inferred from homology"/>
<keyword evidence="8" id="KW-1185">Reference proteome</keyword>
<accession>A0ABS2PWE0</accession>
<feature type="signal peptide" evidence="5">
    <location>
        <begin position="1"/>
        <end position="24"/>
    </location>
</feature>
<comment type="caution">
    <text evidence="7">The sequence shown here is derived from an EMBL/GenBank/DDBJ whole genome shotgun (WGS) entry which is preliminary data.</text>
</comment>
<protein>
    <submittedName>
        <fullName evidence="7">Oligopeptide transport system substrate-binding protein</fullName>
    </submittedName>
</protein>
<feature type="chain" id="PRO_5045442611" evidence="5">
    <location>
        <begin position="25"/>
        <end position="564"/>
    </location>
</feature>
<dbReference type="PROSITE" id="PS51257">
    <property type="entry name" value="PROKAR_LIPOPROTEIN"/>
    <property type="match status" value="1"/>
</dbReference>
<dbReference type="EMBL" id="JAFBER010000001">
    <property type="protein sequence ID" value="MBM7644020.1"/>
    <property type="molecule type" value="Genomic_DNA"/>
</dbReference>
<evidence type="ECO:0000313" key="7">
    <source>
        <dbReference type="EMBL" id="MBM7644020.1"/>
    </source>
</evidence>
<dbReference type="PIRSF" id="PIRSF002741">
    <property type="entry name" value="MppA"/>
    <property type="match status" value="1"/>
</dbReference>
<dbReference type="SUPFAM" id="SSF53850">
    <property type="entry name" value="Periplasmic binding protein-like II"/>
    <property type="match status" value="1"/>
</dbReference>
<dbReference type="Gene3D" id="3.10.105.10">
    <property type="entry name" value="Dipeptide-binding Protein, Domain 3"/>
    <property type="match status" value="1"/>
</dbReference>
<dbReference type="CDD" id="cd08504">
    <property type="entry name" value="PBP2_OppA"/>
    <property type="match status" value="1"/>
</dbReference>
<comment type="subcellular location">
    <subcellularLocation>
        <location evidence="1">Cell membrane</location>
        <topology evidence="1">Lipid-anchor</topology>
    </subcellularLocation>
</comment>
<feature type="domain" description="Solute-binding protein family 5" evidence="6">
    <location>
        <begin position="91"/>
        <end position="481"/>
    </location>
</feature>
<dbReference type="RefSeq" id="WP_205001989.1">
    <property type="nucleotide sequence ID" value="NZ_JAFBER010000001.1"/>
</dbReference>
<name>A0ABS2PWE0_9BACL</name>
<evidence type="ECO:0000259" key="6">
    <source>
        <dbReference type="Pfam" id="PF00496"/>
    </source>
</evidence>
<dbReference type="InterPro" id="IPR030678">
    <property type="entry name" value="Peptide/Ni-bd"/>
</dbReference>
<evidence type="ECO:0000256" key="3">
    <source>
        <dbReference type="ARBA" id="ARBA00022448"/>
    </source>
</evidence>
<dbReference type="InterPro" id="IPR039424">
    <property type="entry name" value="SBP_5"/>
</dbReference>
<dbReference type="InterPro" id="IPR023765">
    <property type="entry name" value="SBP_5_CS"/>
</dbReference>
<keyword evidence="3" id="KW-0813">Transport</keyword>
<evidence type="ECO:0000256" key="1">
    <source>
        <dbReference type="ARBA" id="ARBA00004193"/>
    </source>
</evidence>
<gene>
    <name evidence="7" type="ORF">JOD45_000211</name>
</gene>
<dbReference type="Proteomes" id="UP000808914">
    <property type="component" value="Unassembled WGS sequence"/>
</dbReference>
<dbReference type="PANTHER" id="PTHR30290:SF10">
    <property type="entry name" value="PERIPLASMIC OLIGOPEPTIDE-BINDING PROTEIN-RELATED"/>
    <property type="match status" value="1"/>
</dbReference>